<evidence type="ECO:0000313" key="7">
    <source>
        <dbReference type="EMBL" id="CAE8616888.1"/>
    </source>
</evidence>
<dbReference type="PANTHER" id="PTHR15898:SF13">
    <property type="entry name" value="BIFUNCTIONAL APOPTOSIS REGULATOR"/>
    <property type="match status" value="1"/>
</dbReference>
<evidence type="ECO:0000256" key="2">
    <source>
        <dbReference type="ARBA" id="ARBA00022771"/>
    </source>
</evidence>
<accession>A0A813FX46</accession>
<keyword evidence="8" id="KW-1185">Reference proteome</keyword>
<dbReference type="PROSITE" id="PS00518">
    <property type="entry name" value="ZF_RING_1"/>
    <property type="match status" value="1"/>
</dbReference>
<feature type="domain" description="RING-type" evidence="6">
    <location>
        <begin position="63"/>
        <end position="102"/>
    </location>
</feature>
<feature type="compositionally biased region" description="Polar residues" evidence="5">
    <location>
        <begin position="31"/>
        <end position="50"/>
    </location>
</feature>
<dbReference type="InterPro" id="IPR001841">
    <property type="entry name" value="Znf_RING"/>
</dbReference>
<feature type="region of interest" description="Disordered" evidence="5">
    <location>
        <begin position="31"/>
        <end position="51"/>
    </location>
</feature>
<dbReference type="InterPro" id="IPR018957">
    <property type="entry name" value="Znf_C3HC4_RING-type"/>
</dbReference>
<comment type="caution">
    <text evidence="7">The sequence shown here is derived from an EMBL/GenBank/DDBJ whole genome shotgun (WGS) entry which is preliminary data.</text>
</comment>
<dbReference type="SUPFAM" id="SSF57850">
    <property type="entry name" value="RING/U-box"/>
    <property type="match status" value="1"/>
</dbReference>
<sequence length="111" mass="11993">MEESSELPYRGDIGAAMRAQDRDAVRQILSAQGRQDGQAVSSTAQPTSRGGNDWGLSIEQFKCAICRELLHKPCIASCGHPFCFWCLHQAMSPVAPSACPLCIQRATANGK</sequence>
<dbReference type="InterPro" id="IPR017907">
    <property type="entry name" value="Znf_RING_CS"/>
</dbReference>
<dbReference type="GO" id="GO:0008270">
    <property type="term" value="F:zinc ion binding"/>
    <property type="evidence" value="ECO:0007669"/>
    <property type="project" value="UniProtKB-KW"/>
</dbReference>
<proteinExistence type="predicted"/>
<keyword evidence="3" id="KW-0862">Zinc</keyword>
<evidence type="ECO:0000313" key="8">
    <source>
        <dbReference type="Proteomes" id="UP000654075"/>
    </source>
</evidence>
<evidence type="ECO:0000256" key="5">
    <source>
        <dbReference type="SAM" id="MobiDB-lite"/>
    </source>
</evidence>
<evidence type="ECO:0000256" key="4">
    <source>
        <dbReference type="PROSITE-ProRule" id="PRU00175"/>
    </source>
</evidence>
<keyword evidence="1" id="KW-0479">Metal-binding</keyword>
<keyword evidence="2 4" id="KW-0863">Zinc-finger</keyword>
<evidence type="ECO:0000259" key="6">
    <source>
        <dbReference type="PROSITE" id="PS50089"/>
    </source>
</evidence>
<dbReference type="GO" id="GO:0043161">
    <property type="term" value="P:proteasome-mediated ubiquitin-dependent protein catabolic process"/>
    <property type="evidence" value="ECO:0007669"/>
    <property type="project" value="TreeGrafter"/>
</dbReference>
<dbReference type="EMBL" id="CAJNNV010025993">
    <property type="protein sequence ID" value="CAE8616888.1"/>
    <property type="molecule type" value="Genomic_DNA"/>
</dbReference>
<evidence type="ECO:0000256" key="1">
    <source>
        <dbReference type="ARBA" id="ARBA00022723"/>
    </source>
</evidence>
<evidence type="ECO:0000256" key="3">
    <source>
        <dbReference type="ARBA" id="ARBA00022833"/>
    </source>
</evidence>
<protein>
    <recommendedName>
        <fullName evidence="6">RING-type domain-containing protein</fullName>
    </recommendedName>
</protein>
<gene>
    <name evidence="7" type="ORF">PGLA1383_LOCUS34556</name>
</gene>
<dbReference type="PROSITE" id="PS50089">
    <property type="entry name" value="ZF_RING_2"/>
    <property type="match status" value="1"/>
</dbReference>
<dbReference type="Proteomes" id="UP000654075">
    <property type="component" value="Unassembled WGS sequence"/>
</dbReference>
<dbReference type="OrthoDB" id="287615at2759"/>
<dbReference type="PANTHER" id="PTHR15898">
    <property type="entry name" value="BIFUNCTIONAL APOPTOSIS REGULATOR"/>
    <property type="match status" value="1"/>
</dbReference>
<dbReference type="InterPro" id="IPR013083">
    <property type="entry name" value="Znf_RING/FYVE/PHD"/>
</dbReference>
<reference evidence="7" key="1">
    <citation type="submission" date="2021-02" db="EMBL/GenBank/DDBJ databases">
        <authorList>
            <person name="Dougan E. K."/>
            <person name="Rhodes N."/>
            <person name="Thang M."/>
            <person name="Chan C."/>
        </authorList>
    </citation>
    <scope>NUCLEOTIDE SEQUENCE</scope>
</reference>
<dbReference type="AlphaFoldDB" id="A0A813FX46"/>
<dbReference type="Pfam" id="PF00097">
    <property type="entry name" value="zf-C3HC4"/>
    <property type="match status" value="1"/>
</dbReference>
<dbReference type="Gene3D" id="3.30.40.10">
    <property type="entry name" value="Zinc/RING finger domain, C3HC4 (zinc finger)"/>
    <property type="match status" value="1"/>
</dbReference>
<dbReference type="GO" id="GO:0061630">
    <property type="term" value="F:ubiquitin protein ligase activity"/>
    <property type="evidence" value="ECO:0007669"/>
    <property type="project" value="TreeGrafter"/>
</dbReference>
<name>A0A813FX46_POLGL</name>
<dbReference type="SMART" id="SM00184">
    <property type="entry name" value="RING"/>
    <property type="match status" value="1"/>
</dbReference>
<organism evidence="7 8">
    <name type="scientific">Polarella glacialis</name>
    <name type="common">Dinoflagellate</name>
    <dbReference type="NCBI Taxonomy" id="89957"/>
    <lineage>
        <taxon>Eukaryota</taxon>
        <taxon>Sar</taxon>
        <taxon>Alveolata</taxon>
        <taxon>Dinophyceae</taxon>
        <taxon>Suessiales</taxon>
        <taxon>Suessiaceae</taxon>
        <taxon>Polarella</taxon>
    </lineage>
</organism>